<keyword evidence="5" id="KW-1185">Reference proteome</keyword>
<feature type="compositionally biased region" description="Low complexity" evidence="1">
    <location>
        <begin position="180"/>
        <end position="194"/>
    </location>
</feature>
<dbReference type="AlphaFoldDB" id="A0A1H2GRM3"/>
<dbReference type="RefSeq" id="WP_052762023.1">
    <property type="nucleotide sequence ID" value="NZ_KQ061219.1"/>
</dbReference>
<accession>A0A1H2GRM3</accession>
<keyword evidence="2" id="KW-0812">Transmembrane</keyword>
<feature type="transmembrane region" description="Helical" evidence="2">
    <location>
        <begin position="84"/>
        <end position="117"/>
    </location>
</feature>
<dbReference type="Proteomes" id="UP000182977">
    <property type="component" value="Chromosome I"/>
</dbReference>
<proteinExistence type="predicted"/>
<keyword evidence="2" id="KW-0472">Membrane</keyword>
<evidence type="ECO:0000256" key="2">
    <source>
        <dbReference type="SAM" id="Phobius"/>
    </source>
</evidence>
<feature type="region of interest" description="Disordered" evidence="1">
    <location>
        <begin position="138"/>
        <end position="194"/>
    </location>
</feature>
<dbReference type="EMBL" id="LT629791">
    <property type="protein sequence ID" value="SDU22270.1"/>
    <property type="molecule type" value="Genomic_DNA"/>
</dbReference>
<gene>
    <name evidence="4" type="ORF">SAMN04488563_0641</name>
</gene>
<evidence type="ECO:0000259" key="3">
    <source>
        <dbReference type="Pfam" id="PF08044"/>
    </source>
</evidence>
<reference evidence="5" key="1">
    <citation type="submission" date="2016-10" db="EMBL/GenBank/DDBJ databases">
        <authorList>
            <person name="Varghese N."/>
            <person name="Submissions S."/>
        </authorList>
    </citation>
    <scope>NUCLEOTIDE SEQUENCE [LARGE SCALE GENOMIC DNA]</scope>
    <source>
        <strain evidence="5">DSM 45079</strain>
    </source>
</reference>
<dbReference type="Pfam" id="PF08044">
    <property type="entry name" value="DUF1707"/>
    <property type="match status" value="1"/>
</dbReference>
<evidence type="ECO:0000256" key="1">
    <source>
        <dbReference type="SAM" id="MobiDB-lite"/>
    </source>
</evidence>
<feature type="compositionally biased region" description="Basic and acidic residues" evidence="1">
    <location>
        <begin position="164"/>
        <end position="176"/>
    </location>
</feature>
<feature type="domain" description="DUF1707" evidence="3">
    <location>
        <begin position="7"/>
        <end position="58"/>
    </location>
</feature>
<organism evidence="4 5">
    <name type="scientific">Jiangella alkaliphila</name>
    <dbReference type="NCBI Taxonomy" id="419479"/>
    <lineage>
        <taxon>Bacteria</taxon>
        <taxon>Bacillati</taxon>
        <taxon>Actinomycetota</taxon>
        <taxon>Actinomycetes</taxon>
        <taxon>Jiangellales</taxon>
        <taxon>Jiangellaceae</taxon>
        <taxon>Jiangella</taxon>
    </lineage>
</organism>
<sequence>MSAAAFRVGDVERDAAVAALGEHFAAGRLTKDEFDERSGRAWSARYGDDLDDLFTDLPQPVAVRAEASPSPRARRPRPVGRMLLTIPLAMMAFGGLLFLIVLVAPWLLFVFGLLFLFGGPPGRRRHWWHDGGGQRPGWSGRGWDRRGWDGPSGRGAGRGWAPSSRDDRSGERRDWPPARPGWGPQPRGGWASSH</sequence>
<dbReference type="InterPro" id="IPR012551">
    <property type="entry name" value="DUF1707_SHOCT-like"/>
</dbReference>
<keyword evidence="2" id="KW-1133">Transmembrane helix</keyword>
<name>A0A1H2GRM3_9ACTN</name>
<evidence type="ECO:0000313" key="4">
    <source>
        <dbReference type="EMBL" id="SDU22270.1"/>
    </source>
</evidence>
<evidence type="ECO:0000313" key="5">
    <source>
        <dbReference type="Proteomes" id="UP000182977"/>
    </source>
</evidence>
<protein>
    <recommendedName>
        <fullName evidence="3">DUF1707 domain-containing protein</fullName>
    </recommendedName>
</protein>
<dbReference type="STRING" id="419479.SAMN04488563_0641"/>